<keyword evidence="4 8" id="KW-1133">Transmembrane helix</keyword>
<comment type="subcellular location">
    <subcellularLocation>
        <location evidence="1">Membrane</location>
        <topology evidence="1">Multi-pass membrane protein</topology>
    </subcellularLocation>
</comment>
<evidence type="ECO:0000256" key="7">
    <source>
        <dbReference type="PROSITE-ProRule" id="PRU00023"/>
    </source>
</evidence>
<dbReference type="Pfam" id="PF00023">
    <property type="entry name" value="Ank"/>
    <property type="match status" value="1"/>
</dbReference>
<evidence type="ECO:0000256" key="4">
    <source>
        <dbReference type="ARBA" id="ARBA00022989"/>
    </source>
</evidence>
<evidence type="ECO:0000256" key="8">
    <source>
        <dbReference type="SAM" id="Phobius"/>
    </source>
</evidence>
<dbReference type="Pfam" id="PF13962">
    <property type="entry name" value="PGG"/>
    <property type="match status" value="1"/>
</dbReference>
<evidence type="ECO:0000256" key="6">
    <source>
        <dbReference type="ARBA" id="ARBA00023136"/>
    </source>
</evidence>
<dbReference type="PANTHER" id="PTHR24186:SF37">
    <property type="entry name" value="PGG DOMAIN-CONTAINING PROTEIN"/>
    <property type="match status" value="1"/>
</dbReference>
<dbReference type="Gene3D" id="1.25.40.20">
    <property type="entry name" value="Ankyrin repeat-containing domain"/>
    <property type="match status" value="1"/>
</dbReference>
<reference evidence="10" key="1">
    <citation type="submission" date="2022-12" db="EMBL/GenBank/DDBJ databases">
        <title>Draft genome assemblies for two species of Escallonia (Escalloniales).</title>
        <authorList>
            <person name="Chanderbali A."/>
            <person name="Dervinis C."/>
            <person name="Anghel I."/>
            <person name="Soltis D."/>
            <person name="Soltis P."/>
            <person name="Zapata F."/>
        </authorList>
    </citation>
    <scope>NUCLEOTIDE SEQUENCE</scope>
    <source>
        <strain evidence="10">UCBG64.0493</strain>
        <tissue evidence="10">Leaf</tissue>
    </source>
</reference>
<dbReference type="AlphaFoldDB" id="A0AA89AJ63"/>
<dbReference type="PANTHER" id="PTHR24186">
    <property type="entry name" value="PROTEIN PHOSPHATASE 1 REGULATORY SUBUNIT"/>
    <property type="match status" value="1"/>
</dbReference>
<feature type="transmembrane region" description="Helical" evidence="8">
    <location>
        <begin position="314"/>
        <end position="332"/>
    </location>
</feature>
<keyword evidence="3" id="KW-0677">Repeat</keyword>
<dbReference type="PROSITE" id="PS50297">
    <property type="entry name" value="ANK_REP_REGION"/>
    <property type="match status" value="3"/>
</dbReference>
<feature type="transmembrane region" description="Helical" evidence="8">
    <location>
        <begin position="372"/>
        <end position="393"/>
    </location>
</feature>
<comment type="caution">
    <text evidence="10">The sequence shown here is derived from an EMBL/GenBank/DDBJ whole genome shotgun (WGS) entry which is preliminary data.</text>
</comment>
<dbReference type="PROSITE" id="PS50088">
    <property type="entry name" value="ANK_REPEAT"/>
    <property type="match status" value="3"/>
</dbReference>
<evidence type="ECO:0000313" key="10">
    <source>
        <dbReference type="EMBL" id="KAK3004290.1"/>
    </source>
</evidence>
<evidence type="ECO:0000313" key="11">
    <source>
        <dbReference type="Proteomes" id="UP001188597"/>
    </source>
</evidence>
<feature type="transmembrane region" description="Helical" evidence="8">
    <location>
        <begin position="453"/>
        <end position="483"/>
    </location>
</feature>
<dbReference type="Pfam" id="PF12796">
    <property type="entry name" value="Ank_2"/>
    <property type="match status" value="2"/>
</dbReference>
<sequence length="507" mass="56919">MRECMLYDASYSESVESLKKLMEEDRLTLARISVTNFNETPLHIAAMLGHAAFAKALVGYQPNLVRELDSQGCSPLHLASANGYVEIVKLLLVEDSSVCHVRDQDGRTPLHLAVMKGRADIIKELVSAQEQVTRYTLYHGETILHSCVKHNHLEALKRLVELGGDLANAQDHNGNTILHTATALKQMETVKYLLREPPVVTLNALNANGFTALDVIQHMPRDMKSVDIRDLLVTAGAQRAKDLTPVSLATNPATTREDHDNGVSSFVQYEHKTLVPRRPPLRCSRTKKPTWWKKMRKVMMNRLKKQHTWLEKKYEALLIAATLIAAMAYQAALNPPGGLWQEDKTIDFGGNKTITFYAGTSLMAAHHPYGYGIFWIYNTSSFVAALSVVFLLVSGLPLKRRIFAWLLMAIMWVAMTSMALTYLQSMVVLTPAYNGPVVITWTYDDFNSMWKPIVATVGISVFAWFTLVGVALVVHICRFLMWITGIFRKYYRKNRVSSPRSHGGSSV</sequence>
<proteinExistence type="predicted"/>
<name>A0AA89AJ63_9ASTE</name>
<dbReference type="Proteomes" id="UP001188597">
    <property type="component" value="Unassembled WGS sequence"/>
</dbReference>
<dbReference type="EMBL" id="JAVXUP010002279">
    <property type="protein sequence ID" value="KAK3004290.1"/>
    <property type="molecule type" value="Genomic_DNA"/>
</dbReference>
<evidence type="ECO:0000256" key="3">
    <source>
        <dbReference type="ARBA" id="ARBA00022737"/>
    </source>
</evidence>
<dbReference type="InterPro" id="IPR026961">
    <property type="entry name" value="PGG_dom"/>
</dbReference>
<evidence type="ECO:0000256" key="2">
    <source>
        <dbReference type="ARBA" id="ARBA00022692"/>
    </source>
</evidence>
<dbReference type="SUPFAM" id="SSF48403">
    <property type="entry name" value="Ankyrin repeat"/>
    <property type="match status" value="1"/>
</dbReference>
<feature type="repeat" description="ANK" evidence="7">
    <location>
        <begin position="139"/>
        <end position="171"/>
    </location>
</feature>
<evidence type="ECO:0000259" key="9">
    <source>
        <dbReference type="Pfam" id="PF13962"/>
    </source>
</evidence>
<keyword evidence="2 8" id="KW-0812">Transmembrane</keyword>
<keyword evidence="6 8" id="KW-0472">Membrane</keyword>
<evidence type="ECO:0000256" key="5">
    <source>
        <dbReference type="ARBA" id="ARBA00023043"/>
    </source>
</evidence>
<evidence type="ECO:0000256" key="1">
    <source>
        <dbReference type="ARBA" id="ARBA00004141"/>
    </source>
</evidence>
<dbReference type="GO" id="GO:0005886">
    <property type="term" value="C:plasma membrane"/>
    <property type="evidence" value="ECO:0007669"/>
    <property type="project" value="TreeGrafter"/>
</dbReference>
<organism evidence="10 11">
    <name type="scientific">Escallonia herrerae</name>
    <dbReference type="NCBI Taxonomy" id="1293975"/>
    <lineage>
        <taxon>Eukaryota</taxon>
        <taxon>Viridiplantae</taxon>
        <taxon>Streptophyta</taxon>
        <taxon>Embryophyta</taxon>
        <taxon>Tracheophyta</taxon>
        <taxon>Spermatophyta</taxon>
        <taxon>Magnoliopsida</taxon>
        <taxon>eudicotyledons</taxon>
        <taxon>Gunneridae</taxon>
        <taxon>Pentapetalae</taxon>
        <taxon>asterids</taxon>
        <taxon>campanulids</taxon>
        <taxon>Escalloniales</taxon>
        <taxon>Escalloniaceae</taxon>
        <taxon>Escallonia</taxon>
    </lineage>
</organism>
<dbReference type="InterPro" id="IPR002110">
    <property type="entry name" value="Ankyrin_rpt"/>
</dbReference>
<gene>
    <name evidence="10" type="ORF">RJ639_019673</name>
</gene>
<protein>
    <recommendedName>
        <fullName evidence="9">PGG domain-containing protein</fullName>
    </recommendedName>
</protein>
<keyword evidence="5 7" id="KW-0040">ANK repeat</keyword>
<dbReference type="SMART" id="SM00248">
    <property type="entry name" value="ANK"/>
    <property type="match status" value="5"/>
</dbReference>
<feature type="repeat" description="ANK" evidence="7">
    <location>
        <begin position="71"/>
        <end position="92"/>
    </location>
</feature>
<accession>A0AA89AJ63</accession>
<feature type="domain" description="PGG" evidence="9">
    <location>
        <begin position="308"/>
        <end position="427"/>
    </location>
</feature>
<keyword evidence="11" id="KW-1185">Reference proteome</keyword>
<dbReference type="InterPro" id="IPR036770">
    <property type="entry name" value="Ankyrin_rpt-contain_sf"/>
</dbReference>
<feature type="transmembrane region" description="Helical" evidence="8">
    <location>
        <begin position="405"/>
        <end position="433"/>
    </location>
</feature>
<feature type="repeat" description="ANK" evidence="7">
    <location>
        <begin position="105"/>
        <end position="127"/>
    </location>
</feature>